<organism evidence="1 2">
    <name type="scientific">Roseateles violae</name>
    <dbReference type="NCBI Taxonomy" id="3058042"/>
    <lineage>
        <taxon>Bacteria</taxon>
        <taxon>Pseudomonadati</taxon>
        <taxon>Pseudomonadota</taxon>
        <taxon>Betaproteobacteria</taxon>
        <taxon>Burkholderiales</taxon>
        <taxon>Sphaerotilaceae</taxon>
        <taxon>Roseateles</taxon>
    </lineage>
</organism>
<accession>A0ABT8DRE1</accession>
<protein>
    <recommendedName>
        <fullName evidence="3">YggT family protein</fullName>
    </recommendedName>
</protein>
<comment type="caution">
    <text evidence="1">The sequence shown here is derived from an EMBL/GenBank/DDBJ whole genome shotgun (WGS) entry which is preliminary data.</text>
</comment>
<name>A0ABT8DRE1_9BURK</name>
<sequence>MLLVLTLFKMLAEIALCALAGQGLLALLLGAGRAGNPIYRLFEWLSAPLLAGTRRLLPRLAPQRLPTVTALLLFLVWLLATGLKIRHCLAIGPALCR</sequence>
<keyword evidence="2" id="KW-1185">Reference proteome</keyword>
<dbReference type="Proteomes" id="UP001228044">
    <property type="component" value="Unassembled WGS sequence"/>
</dbReference>
<evidence type="ECO:0000313" key="2">
    <source>
        <dbReference type="Proteomes" id="UP001228044"/>
    </source>
</evidence>
<dbReference type="RefSeq" id="WP_290359076.1">
    <property type="nucleotide sequence ID" value="NZ_JAUHHC010000003.1"/>
</dbReference>
<evidence type="ECO:0008006" key="3">
    <source>
        <dbReference type="Google" id="ProtNLM"/>
    </source>
</evidence>
<reference evidence="1 2" key="1">
    <citation type="submission" date="2023-06" db="EMBL/GenBank/DDBJ databases">
        <title>Pelomonas sp. PFR6 16S ribosomal RNA gene Genome sequencing and assembly.</title>
        <authorList>
            <person name="Woo H."/>
        </authorList>
    </citation>
    <scope>NUCLEOTIDE SEQUENCE [LARGE SCALE GENOMIC DNA]</scope>
    <source>
        <strain evidence="1 2">PFR6</strain>
    </source>
</reference>
<gene>
    <name evidence="1" type="ORF">QWJ38_10715</name>
</gene>
<dbReference type="EMBL" id="JAUHHC010000003">
    <property type="protein sequence ID" value="MDN3920752.1"/>
    <property type="molecule type" value="Genomic_DNA"/>
</dbReference>
<evidence type="ECO:0000313" key="1">
    <source>
        <dbReference type="EMBL" id="MDN3920752.1"/>
    </source>
</evidence>
<proteinExistence type="predicted"/>